<dbReference type="Proteomes" id="UP000258707">
    <property type="component" value="Chromosome"/>
</dbReference>
<accession>A0A346PR63</accession>
<dbReference type="GeneID" id="37642494"/>
<dbReference type="Proteomes" id="UP000258613">
    <property type="component" value="Chromosome"/>
</dbReference>
<dbReference type="KEGG" id="nan:AArc1_1667"/>
<evidence type="ECO:0000313" key="3">
    <source>
        <dbReference type="EMBL" id="AXR82008.1"/>
    </source>
</evidence>
<keyword evidence="4" id="KW-1185">Reference proteome</keyword>
<feature type="transmembrane region" description="Helical" evidence="1">
    <location>
        <begin position="44"/>
        <end position="62"/>
    </location>
</feature>
<name>A0A346PEQ2_9EURY</name>
<evidence type="ECO:0000313" key="2">
    <source>
        <dbReference type="EMBL" id="AXR77997.1"/>
    </source>
</evidence>
<dbReference type="OrthoDB" id="204561at2157"/>
<dbReference type="AlphaFoldDB" id="A0A346PEQ2"/>
<feature type="transmembrane region" description="Helical" evidence="1">
    <location>
        <begin position="6"/>
        <end position="23"/>
    </location>
</feature>
<keyword evidence="1" id="KW-0472">Membrane</keyword>
<keyword evidence="1" id="KW-0812">Transmembrane</keyword>
<evidence type="ECO:0000313" key="5">
    <source>
        <dbReference type="Proteomes" id="UP000258707"/>
    </source>
</evidence>
<accession>A0A346PEQ2</accession>
<feature type="transmembrane region" description="Helical" evidence="1">
    <location>
        <begin position="74"/>
        <end position="94"/>
    </location>
</feature>
<evidence type="ECO:0008006" key="6">
    <source>
        <dbReference type="Google" id="ProtNLM"/>
    </source>
</evidence>
<sequence>MLELEVVIAGCGLVLAVAIGLVAHEWTHALVLALARVEYTVSYAPGRTGGIVAALASCPWAVVRPQPTGREPPWIFRFAALAPLVLAVPVFVGIDTGVVTRESPITTAIAIGWLACAIPSPQDFSVAFYAHNALENDRLESVSVVDD</sequence>
<dbReference type="EMBL" id="CP027033">
    <property type="protein sequence ID" value="AXR82008.1"/>
    <property type="molecule type" value="Genomic_DNA"/>
</dbReference>
<dbReference type="RefSeq" id="WP_117364115.1">
    <property type="nucleotide sequence ID" value="NZ_CP024047.1"/>
</dbReference>
<evidence type="ECO:0000256" key="1">
    <source>
        <dbReference type="SAM" id="Phobius"/>
    </source>
</evidence>
<dbReference type="EMBL" id="CP024047">
    <property type="protein sequence ID" value="AXR77997.1"/>
    <property type="molecule type" value="Genomic_DNA"/>
</dbReference>
<keyword evidence="1" id="KW-1133">Transmembrane helix</keyword>
<protein>
    <recommendedName>
        <fullName evidence="6">Zincin peptidase</fullName>
    </recommendedName>
</protein>
<evidence type="ECO:0000313" key="4">
    <source>
        <dbReference type="Proteomes" id="UP000258613"/>
    </source>
</evidence>
<organism evidence="2 5">
    <name type="scientific">Natrarchaeobaculum sulfurireducens</name>
    <dbReference type="NCBI Taxonomy" id="2044521"/>
    <lineage>
        <taxon>Archaea</taxon>
        <taxon>Methanobacteriati</taxon>
        <taxon>Methanobacteriota</taxon>
        <taxon>Stenosarchaea group</taxon>
        <taxon>Halobacteria</taxon>
        <taxon>Halobacteriales</taxon>
        <taxon>Natrialbaceae</taxon>
        <taxon>Natrarchaeobaculum</taxon>
    </lineage>
</organism>
<gene>
    <name evidence="2" type="ORF">AArc1_1667</name>
    <name evidence="3" type="ORF">AArcMg_2007</name>
</gene>
<reference evidence="5" key="1">
    <citation type="submission" date="2017-10" db="EMBL/GenBank/DDBJ databases">
        <title>Phenotypic and genomic properties of facultatively anaerobic sulfur-reducing natronoarchaea from hypersaline soda lakes.</title>
        <authorList>
            <person name="Sorokin D.Y."/>
            <person name="Kublanov I.V."/>
            <person name="Roman P."/>
            <person name="Sinninghe Damste J.S."/>
            <person name="Golyshin P.N."/>
            <person name="Rojo D."/>
            <person name="Ciordia S."/>
            <person name="Mena Md.C."/>
            <person name="Ferrer M."/>
            <person name="Messina E."/>
            <person name="Smedile F."/>
            <person name="La Spada G."/>
            <person name="La Cono V."/>
            <person name="Yakimov M.M."/>
        </authorList>
    </citation>
    <scope>NUCLEOTIDE SEQUENCE [LARGE SCALE GENOMIC DNA]</scope>
    <source>
        <strain evidence="5">AArc1</strain>
    </source>
</reference>
<reference evidence="4" key="2">
    <citation type="submission" date="2018-02" db="EMBL/GenBank/DDBJ databases">
        <title>Phenotypic and genomic properties of facultatively anaerobic sulfur-reducing natronoarchaea from hypersaline soda lakes.</title>
        <authorList>
            <person name="Sorokin D.Y."/>
            <person name="Kublanov I.V."/>
            <person name="Roman P."/>
            <person name="Sinninghe Damste J.S."/>
            <person name="Golyshin P.N."/>
            <person name="Rojo D."/>
            <person name="Ciordia S."/>
            <person name="Mena M.D.C."/>
            <person name="Ferrer M."/>
            <person name="Messina E."/>
            <person name="Smedile F."/>
            <person name="La Spada G."/>
            <person name="La Cono V."/>
            <person name="Yakimov M.M."/>
        </authorList>
    </citation>
    <scope>NUCLEOTIDE SEQUENCE [LARGE SCALE GENOMIC DNA]</scope>
    <source>
        <strain evidence="4">AArc-Mg</strain>
    </source>
</reference>
<reference evidence="2" key="3">
    <citation type="journal article" date="2019" name="Int. J. Syst. Evol. Microbiol.">
        <title>Natronolimnobius sulfurireducens sp. nov. and Halalkaliarchaeum desulfuricum gen. nov., sp. nov., the first sulfur-respiring alkaliphilic haloarchaea from hypersaline alkaline lakes.</title>
        <authorList>
            <person name="Sorokin D.Y."/>
            <person name="Yakimov M."/>
            <person name="Messina E."/>
            <person name="Merkel A.Y."/>
            <person name="Bale N.J."/>
            <person name="Sinninghe Damste J.S."/>
        </authorList>
    </citation>
    <scope>NUCLEOTIDE SEQUENCE</scope>
    <source>
        <strain evidence="3">AArc-Mg</strain>
        <strain evidence="2">AArc1</strain>
    </source>
</reference>
<dbReference type="KEGG" id="nag:AArcMg_2007"/>
<proteinExistence type="predicted"/>